<proteinExistence type="predicted"/>
<dbReference type="EMBL" id="MHRJ01000035">
    <property type="protein sequence ID" value="OHA21929.1"/>
    <property type="molecule type" value="Genomic_DNA"/>
</dbReference>
<feature type="chain" id="PRO_5009583651" evidence="1">
    <location>
        <begin position="20"/>
        <end position="425"/>
    </location>
</feature>
<comment type="caution">
    <text evidence="2">The sequence shown here is derived from an EMBL/GenBank/DDBJ whole genome shotgun (WGS) entry which is preliminary data.</text>
</comment>
<reference evidence="2 3" key="1">
    <citation type="journal article" date="2016" name="Nat. Commun.">
        <title>Thousands of microbial genomes shed light on interconnected biogeochemical processes in an aquifer system.</title>
        <authorList>
            <person name="Anantharaman K."/>
            <person name="Brown C.T."/>
            <person name="Hug L.A."/>
            <person name="Sharon I."/>
            <person name="Castelle C.J."/>
            <person name="Probst A.J."/>
            <person name="Thomas B.C."/>
            <person name="Singh A."/>
            <person name="Wilkins M.J."/>
            <person name="Karaoz U."/>
            <person name="Brodie E.L."/>
            <person name="Williams K.H."/>
            <person name="Hubbard S.S."/>
            <person name="Banfield J.F."/>
        </authorList>
    </citation>
    <scope>NUCLEOTIDE SEQUENCE [LARGE SCALE GENOMIC DNA]</scope>
</reference>
<evidence type="ECO:0000313" key="2">
    <source>
        <dbReference type="EMBL" id="OHA21929.1"/>
    </source>
</evidence>
<protein>
    <submittedName>
        <fullName evidence="2">Uncharacterized protein</fullName>
    </submittedName>
</protein>
<dbReference type="AlphaFoldDB" id="A0A1G2MFJ2"/>
<accession>A0A1G2MFJ2</accession>
<gene>
    <name evidence="2" type="ORF">A2W52_01470</name>
</gene>
<evidence type="ECO:0000256" key="1">
    <source>
        <dbReference type="SAM" id="SignalP"/>
    </source>
</evidence>
<dbReference type="Proteomes" id="UP000176493">
    <property type="component" value="Unassembled WGS sequence"/>
</dbReference>
<keyword evidence="1" id="KW-0732">Signal</keyword>
<sequence>MKKLLFRAAFGIGTLGVIASGAAAFSAFEAHIINVTATIENALSVPLEIGGLPFGTTFPQESLHLPFNVILSQSFGAQERVNVVDYTIRQKPKCGVPSGNGGYSSFPQVTEDANGNFICPTVESPAGPVQSVSLPLLCPFLSKHEITTDGNGNNDSTGINSFHGLPGPWDLSTTLATAVTGELNKSVSDMSDTWDIDLHVPCFAGNCAQDWATFVHSQNPDANPDNYTLAAGDEHKLFGCDLWLETTGISENPEALSVTVSNSQDFTIDNQNLGINPLNSGVVASSTYQYGVQTISTSVPPILTVQWKITVDGPSALSAGMVHVDELGWKDSSPDSNIETFHYPMLAIGGDLIAKGSCATPDPNHSNACLVDNFDVDPTDDFTNVDSIHFDASAPDGTYVIKRQLVDAETGIPLSNELVVATVTK</sequence>
<evidence type="ECO:0000313" key="3">
    <source>
        <dbReference type="Proteomes" id="UP000176493"/>
    </source>
</evidence>
<organism evidence="2 3">
    <name type="scientific">Candidatus Taylorbacteria bacterium RIFCSPHIGHO2_02_49_25</name>
    <dbReference type="NCBI Taxonomy" id="1802305"/>
    <lineage>
        <taxon>Bacteria</taxon>
        <taxon>Candidatus Tayloriibacteriota</taxon>
    </lineage>
</organism>
<feature type="signal peptide" evidence="1">
    <location>
        <begin position="1"/>
        <end position="19"/>
    </location>
</feature>
<name>A0A1G2MFJ2_9BACT</name>